<dbReference type="SUPFAM" id="SSF89155">
    <property type="entry name" value="TorD-like"/>
    <property type="match status" value="1"/>
</dbReference>
<dbReference type="HOGENOM" id="CLU_077650_0_2_7"/>
<reference evidence="2 3" key="1">
    <citation type="journal article" date="2011" name="J. Bacteriol.">
        <title>Genome sequence of the mercury-methylating and pleomorphic Desulfovibrio africanus Strain Walvis Bay.</title>
        <authorList>
            <person name="Brown S.D."/>
            <person name="Wall J.D."/>
            <person name="Kucken A.M."/>
            <person name="Gilmour C.C."/>
            <person name="Podar M."/>
            <person name="Brandt C.C."/>
            <person name="Teshima H."/>
            <person name="Detter J.C."/>
            <person name="Han C.S."/>
            <person name="Land M.L."/>
            <person name="Lucas S."/>
            <person name="Han J."/>
            <person name="Pennacchio L."/>
            <person name="Nolan M."/>
            <person name="Pitluck S."/>
            <person name="Woyke T."/>
            <person name="Goodwin L."/>
            <person name="Palumbo A.V."/>
            <person name="Elias D.A."/>
        </authorList>
    </citation>
    <scope>NUCLEOTIDE SEQUENCE [LARGE SCALE GENOMIC DNA]</scope>
    <source>
        <strain evidence="2 3">Walvis Bay</strain>
    </source>
</reference>
<proteinExistence type="predicted"/>
<sequence length="218" mass="23331">MRIDVLDLCAEIFQGPDLESFPALLGQELPDLARRTADCGSPLAEPLAFLIQVSPCMASSNDINASLADLESAYVSLFINARGGIQAPLYESCHTPNGGRLMGPPAEAMSERLVQAGLTLVDGLAEPPDHLSIELEYLAFLLTEALDEDNPALATLARDFALQVLPAWRRWADTLESVIPAEPDTTRASTDGSIGRTPEAFFRAAARLTLAALNPVSD</sequence>
<dbReference type="eggNOG" id="COG3381">
    <property type="taxonomic scope" value="Bacteria"/>
</dbReference>
<dbReference type="Gene3D" id="1.10.3480.10">
    <property type="entry name" value="TorD-like"/>
    <property type="match status" value="1"/>
</dbReference>
<dbReference type="Proteomes" id="UP000007844">
    <property type="component" value="Chromosome"/>
</dbReference>
<name>F3Z0B8_DESAF</name>
<accession>F3Z0B8</accession>
<organism evidence="2 3">
    <name type="scientific">Desulfocurvibacter africanus subsp. africanus str. Walvis Bay</name>
    <dbReference type="NCBI Taxonomy" id="690850"/>
    <lineage>
        <taxon>Bacteria</taxon>
        <taxon>Pseudomonadati</taxon>
        <taxon>Thermodesulfobacteriota</taxon>
        <taxon>Desulfovibrionia</taxon>
        <taxon>Desulfovibrionales</taxon>
        <taxon>Desulfovibrionaceae</taxon>
        <taxon>Desulfocurvibacter</taxon>
    </lineage>
</organism>
<dbReference type="PANTHER" id="PTHR34227">
    <property type="entry name" value="CHAPERONE PROTEIN YCDY"/>
    <property type="match status" value="1"/>
</dbReference>
<gene>
    <name evidence="2" type="ORF">Desaf_1483</name>
</gene>
<dbReference type="AlphaFoldDB" id="F3Z0B8"/>
<evidence type="ECO:0000256" key="1">
    <source>
        <dbReference type="ARBA" id="ARBA00023186"/>
    </source>
</evidence>
<dbReference type="KEGG" id="daf:Desaf_1483"/>
<dbReference type="InterPro" id="IPR050289">
    <property type="entry name" value="TorD/DmsD_chaperones"/>
</dbReference>
<dbReference type="PANTHER" id="PTHR34227:SF1">
    <property type="entry name" value="DIMETHYL SULFOXIDE REDUCTASE CHAPERONE-RELATED"/>
    <property type="match status" value="1"/>
</dbReference>
<keyword evidence="3" id="KW-1185">Reference proteome</keyword>
<evidence type="ECO:0000313" key="3">
    <source>
        <dbReference type="Proteomes" id="UP000007844"/>
    </source>
</evidence>
<protein>
    <submittedName>
        <fullName evidence="2">TorD-like chaperone</fullName>
    </submittedName>
</protein>
<keyword evidence="1" id="KW-0143">Chaperone</keyword>
<dbReference type="InterPro" id="IPR020945">
    <property type="entry name" value="DMSO/NO3_reduct_chaperone"/>
</dbReference>
<dbReference type="InterPro" id="IPR036411">
    <property type="entry name" value="TorD-like_sf"/>
</dbReference>
<dbReference type="Pfam" id="PF02613">
    <property type="entry name" value="Nitrate_red_del"/>
    <property type="match status" value="1"/>
</dbReference>
<evidence type="ECO:0000313" key="2">
    <source>
        <dbReference type="EMBL" id="EGJ49820.1"/>
    </source>
</evidence>
<dbReference type="EMBL" id="CP003221">
    <property type="protein sequence ID" value="EGJ49820.1"/>
    <property type="molecule type" value="Genomic_DNA"/>
</dbReference>